<protein>
    <submittedName>
        <fullName evidence="2">Uncharacterized protein</fullName>
    </submittedName>
</protein>
<keyword evidence="3" id="KW-1185">Reference proteome</keyword>
<accession>A0A7H9ASM8</accession>
<dbReference type="Proteomes" id="UP000509302">
    <property type="component" value="Chromosome"/>
</dbReference>
<dbReference type="KEGG" id="cagg:HYG79_14425"/>
<keyword evidence="1" id="KW-0732">Signal</keyword>
<dbReference type="EMBL" id="CP058595">
    <property type="protein sequence ID" value="QLG46491.1"/>
    <property type="molecule type" value="Genomic_DNA"/>
</dbReference>
<sequence>MKKSLLLFIVNLAFILADAHFQDEISVDGIDDSAECVSIAIEDGVSNPTRQVATQ</sequence>
<name>A0A7H9ASM8_9FLAO</name>
<evidence type="ECO:0000313" key="3">
    <source>
        <dbReference type="Proteomes" id="UP000509302"/>
    </source>
</evidence>
<organism evidence="2 3">
    <name type="scientific">Costertonia aggregata</name>
    <dbReference type="NCBI Taxonomy" id="343403"/>
    <lineage>
        <taxon>Bacteria</taxon>
        <taxon>Pseudomonadati</taxon>
        <taxon>Bacteroidota</taxon>
        <taxon>Flavobacteriia</taxon>
        <taxon>Flavobacteriales</taxon>
        <taxon>Flavobacteriaceae</taxon>
        <taxon>Costertonia</taxon>
    </lineage>
</organism>
<evidence type="ECO:0000313" key="2">
    <source>
        <dbReference type="EMBL" id="QLG46491.1"/>
    </source>
</evidence>
<proteinExistence type="predicted"/>
<feature type="chain" id="PRO_5028965011" evidence="1">
    <location>
        <begin position="20"/>
        <end position="55"/>
    </location>
</feature>
<gene>
    <name evidence="2" type="ORF">HYG79_14425</name>
</gene>
<reference evidence="2 3" key="1">
    <citation type="journal article" date="2006" name="Int. J. Syst. Evol. Microbiol.">
        <title>Costertonia aggregata gen. nov., sp. nov., a mesophilic marine bacterium of the family Flavobacteriaceae, isolated from a mature biofilm.</title>
        <authorList>
            <person name="Kwon K.K."/>
            <person name="Lee Y.K."/>
            <person name="Lee H.K."/>
        </authorList>
    </citation>
    <scope>NUCLEOTIDE SEQUENCE [LARGE SCALE GENOMIC DNA]</scope>
    <source>
        <strain evidence="2 3">KCCM 42265</strain>
    </source>
</reference>
<dbReference type="RefSeq" id="WP_179242770.1">
    <property type="nucleotide sequence ID" value="NZ_CP058595.1"/>
</dbReference>
<feature type="signal peptide" evidence="1">
    <location>
        <begin position="1"/>
        <end position="19"/>
    </location>
</feature>
<dbReference type="AlphaFoldDB" id="A0A7H9ASM8"/>
<evidence type="ECO:0000256" key="1">
    <source>
        <dbReference type="SAM" id="SignalP"/>
    </source>
</evidence>